<dbReference type="OrthoDB" id="9803529at2"/>
<dbReference type="AlphaFoldDB" id="A0A1U7NET9"/>
<dbReference type="Proteomes" id="UP000186341">
    <property type="component" value="Unassembled WGS sequence"/>
</dbReference>
<evidence type="ECO:0000313" key="3">
    <source>
        <dbReference type="Proteomes" id="UP000186341"/>
    </source>
</evidence>
<organism evidence="2 3">
    <name type="scientific">Ileibacterium valens</name>
    <dbReference type="NCBI Taxonomy" id="1862668"/>
    <lineage>
        <taxon>Bacteria</taxon>
        <taxon>Bacillati</taxon>
        <taxon>Bacillota</taxon>
        <taxon>Erysipelotrichia</taxon>
        <taxon>Erysipelotrichales</taxon>
        <taxon>Erysipelotrichaceae</taxon>
        <taxon>Ileibacterium</taxon>
    </lineage>
</organism>
<dbReference type="Pfam" id="PF01458">
    <property type="entry name" value="SUFBD_core"/>
    <property type="match status" value="1"/>
</dbReference>
<sequence length="266" mass="30233">MNQQFSGEFKETLKLTNTSELLEVLVEERSKGSLEIVLEEEVRDVKIDITLADYSEVKVFIQNNSAPGLNIDLHTQVKKDARLHLGFLDLQKTPTTLKYLGELEENGAYTELYTGQLCLEDAPKNNDIKMLHKTSYTYGNMHNFAVVFDKGYYKTVCDGTIGKGCPNSESHQETRVLTMGQGHKAEVIPILYIDENDVKASHALSIGQPDEQQLYYMCSRGLSIRQAIGLLSVGYFMPVIEFINDEETRHSLQEEMERRVGLYENH</sequence>
<name>A0A1U7NET9_9FIRM</name>
<keyword evidence="3" id="KW-1185">Reference proteome</keyword>
<dbReference type="PANTHER" id="PTHR43575">
    <property type="entry name" value="PROTEIN ABCI7, CHLOROPLASTIC"/>
    <property type="match status" value="1"/>
</dbReference>
<feature type="domain" description="SUF system FeS cluster assembly SufBD core" evidence="1">
    <location>
        <begin position="40"/>
        <end position="234"/>
    </location>
</feature>
<comment type="caution">
    <text evidence="2">The sequence shown here is derived from an EMBL/GenBank/DDBJ whole genome shotgun (WGS) entry which is preliminary data.</text>
</comment>
<evidence type="ECO:0000313" key="2">
    <source>
        <dbReference type="EMBL" id="OLU38342.1"/>
    </source>
</evidence>
<accession>A0A1U7NET9</accession>
<proteinExistence type="predicted"/>
<gene>
    <name evidence="2" type="ORF">BO222_08580</name>
</gene>
<dbReference type="GO" id="GO:0016226">
    <property type="term" value="P:iron-sulfur cluster assembly"/>
    <property type="evidence" value="ECO:0007669"/>
    <property type="project" value="InterPro"/>
</dbReference>
<protein>
    <recommendedName>
        <fullName evidence="1">SUF system FeS cluster assembly SufBD core domain-containing protein</fullName>
    </recommendedName>
</protein>
<dbReference type="EMBL" id="MPJW01000170">
    <property type="protein sequence ID" value="OLU38342.1"/>
    <property type="molecule type" value="Genomic_DNA"/>
</dbReference>
<dbReference type="InterPro" id="IPR037284">
    <property type="entry name" value="SUF_FeS_clus_asmbl_SufBD_sf"/>
</dbReference>
<evidence type="ECO:0000259" key="1">
    <source>
        <dbReference type="Pfam" id="PF01458"/>
    </source>
</evidence>
<reference evidence="2 3" key="1">
    <citation type="submission" date="2016-11" db="EMBL/GenBank/DDBJ databases">
        <title>Description of two novel members of the family Erysipelotrichaceae: Ileibacterium lipovorans gen. nov., sp. nov. and Dubosiella newyorkensis, gen. nov., sp. nov.</title>
        <authorList>
            <person name="Cox L.M."/>
            <person name="Sohn J."/>
            <person name="Tyrrell K.L."/>
            <person name="Citron D.M."/>
            <person name="Lawson P.A."/>
            <person name="Patel N.B."/>
            <person name="Iizumi T."/>
            <person name="Perez-Perez G.I."/>
            <person name="Goldstein E.J."/>
            <person name="Blaser M.J."/>
        </authorList>
    </citation>
    <scope>NUCLEOTIDE SEQUENCE [LARGE SCALE GENOMIC DNA]</scope>
    <source>
        <strain evidence="2 3">NYU-BL-A3</strain>
    </source>
</reference>
<dbReference type="InterPro" id="IPR000825">
    <property type="entry name" value="SUF_FeS_clus_asmbl_SufBD_core"/>
</dbReference>
<dbReference type="PANTHER" id="PTHR43575:SF1">
    <property type="entry name" value="PROTEIN ABCI7, CHLOROPLASTIC"/>
    <property type="match status" value="1"/>
</dbReference>
<dbReference type="InterPro" id="IPR055346">
    <property type="entry name" value="Fe-S_cluster_assembly_SufBD"/>
</dbReference>
<dbReference type="RefSeq" id="WP_075820209.1">
    <property type="nucleotide sequence ID" value="NZ_CAJUTZ010000046.1"/>
</dbReference>
<dbReference type="SUPFAM" id="SSF101960">
    <property type="entry name" value="Stabilizer of iron transporter SufD"/>
    <property type="match status" value="1"/>
</dbReference>
<dbReference type="GeneID" id="82203220"/>